<accession>E0WV82</accession>
<dbReference type="HOGENOM" id="CLU_1841486_0_0_6"/>
<gene>
    <name evidence="1" type="ORF">REG_1997</name>
</gene>
<organism evidence="1 2">
    <name type="scientific">Candidatus Regiella insecticola LSR1</name>
    <dbReference type="NCBI Taxonomy" id="663321"/>
    <lineage>
        <taxon>Bacteria</taxon>
        <taxon>Pseudomonadati</taxon>
        <taxon>Pseudomonadota</taxon>
        <taxon>Gammaproteobacteria</taxon>
        <taxon>Enterobacterales</taxon>
        <taxon>Enterobacteriaceae</taxon>
        <taxon>aphid secondary symbionts</taxon>
        <taxon>Candidatus Regiella</taxon>
    </lineage>
</organism>
<reference evidence="1" key="1">
    <citation type="journal article" date="2009" name="Environ. Microbiol.">
        <title>Dynamics of genome evolution in facultative symbionts of aphids.</title>
        <authorList>
            <person name="Degnan P.H."/>
            <person name="Leonardo T.E."/>
            <person name="Cass B.N."/>
            <person name="Hurwitz B."/>
            <person name="Stern D."/>
            <person name="Gibbs R.A."/>
            <person name="Richards S."/>
            <person name="Moran N.A."/>
        </authorList>
    </citation>
    <scope>NUCLEOTIDE SEQUENCE [LARGE SCALE GENOMIC DNA]</scope>
    <source>
        <strain evidence="1">LSR1</strain>
    </source>
</reference>
<evidence type="ECO:0000313" key="1">
    <source>
        <dbReference type="EMBL" id="EFL91086.1"/>
    </source>
</evidence>
<dbReference type="EMBL" id="GL379752">
    <property type="protein sequence ID" value="EFL91086.1"/>
    <property type="molecule type" value="Genomic_DNA"/>
</dbReference>
<sequence>MSNEKKPIRLVTYNNKVFVVGLEWRAIKGGLHYMKEVKAIGKRENRDVVAIQQNDSIQAGFAPKFSVPLKGKYSLAVSLVSLIPGKWLAVIPLDKDDLNTDLHCDGVYRRFGDALDGQNRFASSIRARGCRYYIAFSQR</sequence>
<name>E0WV82_9ENTR</name>
<dbReference type="Proteomes" id="UP000005726">
    <property type="component" value="Unassembled WGS sequence"/>
</dbReference>
<protein>
    <submittedName>
        <fullName evidence="1">Uncharacterized protein</fullName>
    </submittedName>
</protein>
<dbReference type="RefSeq" id="WP_006705623.1">
    <property type="nucleotide sequence ID" value="NZ_CAWLGB010000164.1"/>
</dbReference>
<evidence type="ECO:0000313" key="2">
    <source>
        <dbReference type="Proteomes" id="UP000005726"/>
    </source>
</evidence>
<dbReference type="AlphaFoldDB" id="E0WV82"/>
<keyword evidence="2" id="KW-1185">Reference proteome</keyword>
<proteinExistence type="predicted"/>